<organism evidence="1">
    <name type="scientific">Arundo donax</name>
    <name type="common">Giant reed</name>
    <name type="synonym">Donax arundinaceus</name>
    <dbReference type="NCBI Taxonomy" id="35708"/>
    <lineage>
        <taxon>Eukaryota</taxon>
        <taxon>Viridiplantae</taxon>
        <taxon>Streptophyta</taxon>
        <taxon>Embryophyta</taxon>
        <taxon>Tracheophyta</taxon>
        <taxon>Spermatophyta</taxon>
        <taxon>Magnoliopsida</taxon>
        <taxon>Liliopsida</taxon>
        <taxon>Poales</taxon>
        <taxon>Poaceae</taxon>
        <taxon>PACMAD clade</taxon>
        <taxon>Arundinoideae</taxon>
        <taxon>Arundineae</taxon>
        <taxon>Arundo</taxon>
    </lineage>
</organism>
<sequence>MPWNPLASTDTGWIRRWSRRREATRLATE</sequence>
<name>A0A0A9FW62_ARUDO</name>
<proteinExistence type="predicted"/>
<dbReference type="EMBL" id="GBRH01181384">
    <property type="protein sequence ID" value="JAE16512.1"/>
    <property type="molecule type" value="Transcribed_RNA"/>
</dbReference>
<protein>
    <submittedName>
        <fullName evidence="1">Cl2158_1</fullName>
    </submittedName>
</protein>
<dbReference type="AlphaFoldDB" id="A0A0A9FW62"/>
<evidence type="ECO:0000313" key="1">
    <source>
        <dbReference type="EMBL" id="JAE16512.1"/>
    </source>
</evidence>
<accession>A0A0A9FW62</accession>
<reference evidence="1" key="1">
    <citation type="submission" date="2014-09" db="EMBL/GenBank/DDBJ databases">
        <authorList>
            <person name="Magalhaes I.L.F."/>
            <person name="Oliveira U."/>
            <person name="Santos F.R."/>
            <person name="Vidigal T.H.D.A."/>
            <person name="Brescovit A.D."/>
            <person name="Santos A.J."/>
        </authorList>
    </citation>
    <scope>NUCLEOTIDE SEQUENCE</scope>
    <source>
        <tissue evidence="1">Shoot tissue taken approximately 20 cm above the soil surface</tissue>
    </source>
</reference>
<reference evidence="1" key="2">
    <citation type="journal article" date="2015" name="Data Brief">
        <title>Shoot transcriptome of the giant reed, Arundo donax.</title>
        <authorList>
            <person name="Barrero R.A."/>
            <person name="Guerrero F.D."/>
            <person name="Moolhuijzen P."/>
            <person name="Goolsby J.A."/>
            <person name="Tidwell J."/>
            <person name="Bellgard S.E."/>
            <person name="Bellgard M.I."/>
        </authorList>
    </citation>
    <scope>NUCLEOTIDE SEQUENCE</scope>
    <source>
        <tissue evidence="1">Shoot tissue taken approximately 20 cm above the soil surface</tissue>
    </source>
</reference>